<dbReference type="InterPro" id="IPR005135">
    <property type="entry name" value="Endo/exonuclease/phosphatase"/>
</dbReference>
<dbReference type="PANTHER" id="PTHR12121">
    <property type="entry name" value="CARBON CATABOLITE REPRESSOR PROTEIN 4"/>
    <property type="match status" value="1"/>
</dbReference>
<accession>A0A0J0XCA2</accession>
<feature type="region of interest" description="Disordered" evidence="3">
    <location>
        <begin position="14"/>
        <end position="123"/>
    </location>
</feature>
<dbReference type="EMBL" id="KQ087288">
    <property type="protein sequence ID" value="KLT38696.1"/>
    <property type="molecule type" value="Genomic_DNA"/>
</dbReference>
<dbReference type="SUPFAM" id="SSF52058">
    <property type="entry name" value="L domain-like"/>
    <property type="match status" value="1"/>
</dbReference>
<dbReference type="OrthoDB" id="428734at2759"/>
<dbReference type="InterPro" id="IPR050410">
    <property type="entry name" value="CCR4/nocturin_mRNA_transcr"/>
</dbReference>
<keyword evidence="2" id="KW-0677">Repeat</keyword>
<dbReference type="Pfam" id="PF03372">
    <property type="entry name" value="Exo_endo_phos"/>
    <property type="match status" value="1"/>
</dbReference>
<dbReference type="PANTHER" id="PTHR12121:SF100">
    <property type="entry name" value="POLY(A)-SPECIFIC RIBONUCLEASE"/>
    <property type="match status" value="1"/>
</dbReference>
<dbReference type="AlphaFoldDB" id="A0A0J0XCA2"/>
<dbReference type="GO" id="GO:0000175">
    <property type="term" value="F:3'-5'-RNA exonuclease activity"/>
    <property type="evidence" value="ECO:0007669"/>
    <property type="project" value="TreeGrafter"/>
</dbReference>
<name>A0A0J0XCA2_9TREE</name>
<reference evidence="5 6" key="1">
    <citation type="submission" date="2015-03" db="EMBL/GenBank/DDBJ databases">
        <title>Genomics and transcriptomics of the oil-accumulating basidiomycete yeast T. oleaginosus allow insights into substrate utilization and the diverse evolutionary trajectories of mating systems in fungi.</title>
        <authorList>
            <consortium name="DOE Joint Genome Institute"/>
            <person name="Kourist R."/>
            <person name="Kracht O."/>
            <person name="Bracharz F."/>
            <person name="Lipzen A."/>
            <person name="Nolan M."/>
            <person name="Ohm R."/>
            <person name="Grigoriev I."/>
            <person name="Sun S."/>
            <person name="Heitman J."/>
            <person name="Bruck T."/>
            <person name="Nowrousian M."/>
        </authorList>
    </citation>
    <scope>NUCLEOTIDE SEQUENCE [LARGE SCALE GENOMIC DNA]</scope>
    <source>
        <strain evidence="5 6">IBC0246</strain>
    </source>
</reference>
<proteinExistence type="predicted"/>
<sequence length="622" mass="68910">MPLTAHWQQQLMRAETSRVASSPHHRARSAAMASRMTHKPAAVAILNPNDNNRPASAQGGGSPAPGTPNGHRKNVLSVTSNAPSAAPSPPVNGGGKDSETTADPMNPAQPPAPASKPDDAPYEPWTGLDLGGIHLKTLSPSLFTFTHITSLYINHNNLKVLPPVISNLRQLTLLDATSNELVALPPEIGMLSKLKELLLFDNQLTSLPSEIGGLYQLEVLGIEGNPMDDFVRKMLAENGAPALIAHFRDMHQSDPPPERAWIEVDPDLEVDTGDTESFTTLSYNILCPSFAPSSSYGYTPAWALEWTYRRETLLEELINASADVVCLQEIDSEQYAEFFHPKLKERGYDGAHYPRSRARTMSPDDAKLIDGCATFWKREKFQLIETQVIEFNQMALHNADMRTEDMFNRVMSRDNIATAALLEFVKTGARLVVANAHIFWDHRFRDVKLVQIGMMMERLGEIVESFGTFPAKPTVDGAPPVPKYDKQARGRDIPLVLCVDLNSLANSGVYEYISKGEVPGTHEDFMEHKYGAYTDKGLKHDLALQSSCSSFGEMKMTNYTPTFDEAIDYVTSVLGDVDRKYLSKVVGFPNAYFPSDHIPVFAQFRTKGDKDKKPKTPSYMLQ</sequence>
<dbReference type="InterPro" id="IPR032675">
    <property type="entry name" value="LRR_dom_sf"/>
</dbReference>
<keyword evidence="6" id="KW-1185">Reference proteome</keyword>
<evidence type="ECO:0000256" key="1">
    <source>
        <dbReference type="ARBA" id="ARBA00022614"/>
    </source>
</evidence>
<protein>
    <recommendedName>
        <fullName evidence="4">Endonuclease/exonuclease/phosphatase domain-containing protein</fullName>
    </recommendedName>
</protein>
<evidence type="ECO:0000313" key="5">
    <source>
        <dbReference type="EMBL" id="KLT38696.1"/>
    </source>
</evidence>
<evidence type="ECO:0000256" key="2">
    <source>
        <dbReference type="ARBA" id="ARBA00022737"/>
    </source>
</evidence>
<dbReference type="Gene3D" id="3.80.10.10">
    <property type="entry name" value="Ribonuclease Inhibitor"/>
    <property type="match status" value="1"/>
</dbReference>
<dbReference type="STRING" id="879819.A0A0J0XCA2"/>
<keyword evidence="1" id="KW-0433">Leucine-rich repeat</keyword>
<dbReference type="Gene3D" id="3.60.10.10">
    <property type="entry name" value="Endonuclease/exonuclease/phosphatase"/>
    <property type="match status" value="1"/>
</dbReference>
<dbReference type="Proteomes" id="UP000053611">
    <property type="component" value="Unassembled WGS sequence"/>
</dbReference>
<dbReference type="CDD" id="cd09097">
    <property type="entry name" value="Deadenylase_CCR4"/>
    <property type="match status" value="1"/>
</dbReference>
<evidence type="ECO:0000256" key="3">
    <source>
        <dbReference type="SAM" id="MobiDB-lite"/>
    </source>
</evidence>
<evidence type="ECO:0000313" key="6">
    <source>
        <dbReference type="Proteomes" id="UP000053611"/>
    </source>
</evidence>
<dbReference type="InterPro" id="IPR003591">
    <property type="entry name" value="Leu-rich_rpt_typical-subtyp"/>
</dbReference>
<dbReference type="SMART" id="SM00369">
    <property type="entry name" value="LRR_TYP"/>
    <property type="match status" value="3"/>
</dbReference>
<evidence type="ECO:0000259" key="4">
    <source>
        <dbReference type="Pfam" id="PF03372"/>
    </source>
</evidence>
<dbReference type="SUPFAM" id="SSF56219">
    <property type="entry name" value="DNase I-like"/>
    <property type="match status" value="1"/>
</dbReference>
<gene>
    <name evidence="5" type="ORF">CC85DRAFT_298325</name>
</gene>
<dbReference type="InterPro" id="IPR036691">
    <property type="entry name" value="Endo/exonu/phosph_ase_sf"/>
</dbReference>
<feature type="domain" description="Endonuclease/exonuclease/phosphatase" evidence="4">
    <location>
        <begin position="281"/>
        <end position="434"/>
    </location>
</feature>
<organism evidence="5 6">
    <name type="scientific">Cutaneotrichosporon oleaginosum</name>
    <dbReference type="NCBI Taxonomy" id="879819"/>
    <lineage>
        <taxon>Eukaryota</taxon>
        <taxon>Fungi</taxon>
        <taxon>Dikarya</taxon>
        <taxon>Basidiomycota</taxon>
        <taxon>Agaricomycotina</taxon>
        <taxon>Tremellomycetes</taxon>
        <taxon>Trichosporonales</taxon>
        <taxon>Trichosporonaceae</taxon>
        <taxon>Cutaneotrichosporon</taxon>
    </lineage>
</organism>